<dbReference type="EMBL" id="JAENHL010000007">
    <property type="protein sequence ID" value="MBK1867082.1"/>
    <property type="molecule type" value="Genomic_DNA"/>
</dbReference>
<proteinExistence type="predicted"/>
<reference evidence="1" key="1">
    <citation type="submission" date="2021-01" db="EMBL/GenBank/DDBJ databases">
        <authorList>
            <person name="Sun Q."/>
        </authorList>
    </citation>
    <scope>NUCLEOTIDE SEQUENCE</scope>
    <source>
        <strain evidence="1">YIM B02566</strain>
    </source>
</reference>
<keyword evidence="2" id="KW-1185">Reference proteome</keyword>
<evidence type="ECO:0000313" key="1">
    <source>
        <dbReference type="EMBL" id="MBK1867082.1"/>
    </source>
</evidence>
<organism evidence="1 2">
    <name type="scientific">Taklimakanibacter albus</name>
    <dbReference type="NCBI Taxonomy" id="2800327"/>
    <lineage>
        <taxon>Bacteria</taxon>
        <taxon>Pseudomonadati</taxon>
        <taxon>Pseudomonadota</taxon>
        <taxon>Alphaproteobacteria</taxon>
        <taxon>Hyphomicrobiales</taxon>
        <taxon>Aestuariivirgaceae</taxon>
        <taxon>Taklimakanibacter</taxon>
    </lineage>
</organism>
<dbReference type="Proteomes" id="UP000616151">
    <property type="component" value="Unassembled WGS sequence"/>
</dbReference>
<protein>
    <submittedName>
        <fullName evidence="1">Phasin family protein</fullName>
    </submittedName>
</protein>
<evidence type="ECO:0000313" key="2">
    <source>
        <dbReference type="Proteomes" id="UP000616151"/>
    </source>
</evidence>
<sequence>MSKKLKLVRNTPEVAAEVTEFAQKSVDQAQAAFDKASDLAHSNMQYVDAVAGAFKARTTDIHLKAMEIAQINMNSAFTYMRKAFAVTDPTEFVTLNQDFARDQFAAYTRQVNELGELSLLLAQETVKPVQESVLKSFGDLGKTFDV</sequence>
<gene>
    <name evidence="1" type="ORF">JHL16_12065</name>
</gene>
<comment type="caution">
    <text evidence="1">The sequence shown here is derived from an EMBL/GenBank/DDBJ whole genome shotgun (WGS) entry which is preliminary data.</text>
</comment>
<accession>A0ACC5R398</accession>
<name>A0ACC5R398_9HYPH</name>